<feature type="region of interest" description="Disordered" evidence="1">
    <location>
        <begin position="1"/>
        <end position="24"/>
    </location>
</feature>
<evidence type="ECO:0000256" key="1">
    <source>
        <dbReference type="SAM" id="MobiDB-lite"/>
    </source>
</evidence>
<proteinExistence type="predicted"/>
<reference evidence="2" key="1">
    <citation type="submission" date="2020-02" db="EMBL/GenBank/DDBJ databases">
        <authorList>
            <person name="Meier V. D."/>
        </authorList>
    </citation>
    <scope>NUCLEOTIDE SEQUENCE</scope>
    <source>
        <strain evidence="2">AVDCRST_MAG77</strain>
    </source>
</reference>
<name>A0A6J4HB17_9CHLR</name>
<gene>
    <name evidence="2" type="ORF">AVDCRST_MAG77-534</name>
</gene>
<dbReference type="AlphaFoldDB" id="A0A6J4HB17"/>
<organism evidence="2">
    <name type="scientific">uncultured Chloroflexota bacterium</name>
    <dbReference type="NCBI Taxonomy" id="166587"/>
    <lineage>
        <taxon>Bacteria</taxon>
        <taxon>Bacillati</taxon>
        <taxon>Chloroflexota</taxon>
        <taxon>environmental samples</taxon>
    </lineage>
</organism>
<dbReference type="EMBL" id="CADCTC010000018">
    <property type="protein sequence ID" value="CAA9217309.1"/>
    <property type="molecule type" value="Genomic_DNA"/>
</dbReference>
<protein>
    <submittedName>
        <fullName evidence="2">Uncharacterized protein</fullName>
    </submittedName>
</protein>
<accession>A0A6J4HB17</accession>
<sequence length="94" mass="10089">MTMKNPFASSLTYAHPGAPVREPVNPRMGQLLAEIDRTGTLSPQSLSLVKRDPKRFSPDELRELITAIGTASLRGAFSSPIAMGGALVHSPRAF</sequence>
<evidence type="ECO:0000313" key="2">
    <source>
        <dbReference type="EMBL" id="CAA9217309.1"/>
    </source>
</evidence>